<organism evidence="1 2">
    <name type="scientific">Cercospora zeae-maydis SCOH1-5</name>
    <dbReference type="NCBI Taxonomy" id="717836"/>
    <lineage>
        <taxon>Eukaryota</taxon>
        <taxon>Fungi</taxon>
        <taxon>Dikarya</taxon>
        <taxon>Ascomycota</taxon>
        <taxon>Pezizomycotina</taxon>
        <taxon>Dothideomycetes</taxon>
        <taxon>Dothideomycetidae</taxon>
        <taxon>Mycosphaerellales</taxon>
        <taxon>Mycosphaerellaceae</taxon>
        <taxon>Cercospora</taxon>
    </lineage>
</organism>
<dbReference type="AlphaFoldDB" id="A0A6A6FRR9"/>
<dbReference type="Proteomes" id="UP000799539">
    <property type="component" value="Unassembled WGS sequence"/>
</dbReference>
<evidence type="ECO:0000313" key="2">
    <source>
        <dbReference type="Proteomes" id="UP000799539"/>
    </source>
</evidence>
<name>A0A6A6FRR9_9PEZI</name>
<accession>A0A6A6FRR9</accession>
<sequence length="138" mass="15312">MTSFHETTHIHDSIGPVQGLESKAISRKDIPEPKNSFAVINVNVVHTVSSSMSYHSPSRISNQFSVNAIGNEGAPKIIINQIIIIRSVNPVKSDHFYSSSEEHLLVVCESRRMKFVTSLKTTKIENAGRAELTKLIIE</sequence>
<proteinExistence type="predicted"/>
<dbReference type="EMBL" id="ML992664">
    <property type="protein sequence ID" value="KAF2216143.1"/>
    <property type="molecule type" value="Genomic_DNA"/>
</dbReference>
<reference evidence="1" key="1">
    <citation type="journal article" date="2020" name="Stud. Mycol.">
        <title>101 Dothideomycetes genomes: a test case for predicting lifestyles and emergence of pathogens.</title>
        <authorList>
            <person name="Haridas S."/>
            <person name="Albert R."/>
            <person name="Binder M."/>
            <person name="Bloem J."/>
            <person name="Labutti K."/>
            <person name="Salamov A."/>
            <person name="Andreopoulos B."/>
            <person name="Baker S."/>
            <person name="Barry K."/>
            <person name="Bills G."/>
            <person name="Bluhm B."/>
            <person name="Cannon C."/>
            <person name="Castanera R."/>
            <person name="Culley D."/>
            <person name="Daum C."/>
            <person name="Ezra D."/>
            <person name="Gonzalez J."/>
            <person name="Henrissat B."/>
            <person name="Kuo A."/>
            <person name="Liang C."/>
            <person name="Lipzen A."/>
            <person name="Lutzoni F."/>
            <person name="Magnuson J."/>
            <person name="Mondo S."/>
            <person name="Nolan M."/>
            <person name="Ohm R."/>
            <person name="Pangilinan J."/>
            <person name="Park H.-J."/>
            <person name="Ramirez L."/>
            <person name="Alfaro M."/>
            <person name="Sun H."/>
            <person name="Tritt A."/>
            <person name="Yoshinaga Y."/>
            <person name="Zwiers L.-H."/>
            <person name="Turgeon B."/>
            <person name="Goodwin S."/>
            <person name="Spatafora J."/>
            <person name="Crous P."/>
            <person name="Grigoriev I."/>
        </authorList>
    </citation>
    <scope>NUCLEOTIDE SEQUENCE</scope>
    <source>
        <strain evidence="1">SCOH1-5</strain>
    </source>
</reference>
<evidence type="ECO:0000313" key="1">
    <source>
        <dbReference type="EMBL" id="KAF2216143.1"/>
    </source>
</evidence>
<protein>
    <submittedName>
        <fullName evidence="1">Uncharacterized protein</fullName>
    </submittedName>
</protein>
<keyword evidence="2" id="KW-1185">Reference proteome</keyword>
<gene>
    <name evidence="1" type="ORF">CERZMDRAFT_93443</name>
</gene>